<protein>
    <submittedName>
        <fullName evidence="1">Kynurenine formamidase</fullName>
    </submittedName>
</protein>
<dbReference type="PANTHER" id="PTHR43564:SF2">
    <property type="entry name" value="BLR6059 PROTEIN"/>
    <property type="match status" value="1"/>
</dbReference>
<dbReference type="SUPFAM" id="SSF102198">
    <property type="entry name" value="Putative cyclase"/>
    <property type="match status" value="1"/>
</dbReference>
<comment type="caution">
    <text evidence="1">The sequence shown here is derived from an EMBL/GenBank/DDBJ whole genome shotgun (WGS) entry which is preliminary data.</text>
</comment>
<dbReference type="EMBL" id="JAGIOO010000001">
    <property type="protein sequence ID" value="MBP2472122.1"/>
    <property type="molecule type" value="Genomic_DNA"/>
</dbReference>
<evidence type="ECO:0000313" key="2">
    <source>
        <dbReference type="Proteomes" id="UP001519363"/>
    </source>
</evidence>
<organism evidence="1 2">
    <name type="scientific">Crossiella equi</name>
    <dbReference type="NCBI Taxonomy" id="130796"/>
    <lineage>
        <taxon>Bacteria</taxon>
        <taxon>Bacillati</taxon>
        <taxon>Actinomycetota</taxon>
        <taxon>Actinomycetes</taxon>
        <taxon>Pseudonocardiales</taxon>
        <taxon>Pseudonocardiaceae</taxon>
        <taxon>Crossiella</taxon>
    </lineage>
</organism>
<dbReference type="Gene3D" id="3.50.30.50">
    <property type="entry name" value="Putative cyclase"/>
    <property type="match status" value="1"/>
</dbReference>
<gene>
    <name evidence="1" type="ORF">JOF53_000994</name>
</gene>
<sequence>MRTFVDISVPLMDGIASDPPGLTPSITYLDHRQTVSDVLSFFPGAKEEDLPDGEGWALEWVRMTTHCGTHLDAPYHFASTMDGGERAITIDEVPLEWCFQPGVKLDFRHLPDGYVVTPADIDAELARIGHTLSPLEIVVVNTSAGTRYGQPDYVSKGCGVGRDATLHLLAQGVRLTGTDAWSWDAPFVHTARRYAEEGDAAVIWEGHKAGRDIGYCHLEKLHNLESLPPTGFQISCFPHKVHKASAGWTRAVAIIDTPEAS</sequence>
<dbReference type="Pfam" id="PF04199">
    <property type="entry name" value="Cyclase"/>
    <property type="match status" value="1"/>
</dbReference>
<proteinExistence type="predicted"/>
<accession>A0ABS5A784</accession>
<dbReference type="InterPro" id="IPR007325">
    <property type="entry name" value="KFase/CYL"/>
</dbReference>
<dbReference type="Proteomes" id="UP001519363">
    <property type="component" value="Unassembled WGS sequence"/>
</dbReference>
<evidence type="ECO:0000313" key="1">
    <source>
        <dbReference type="EMBL" id="MBP2472122.1"/>
    </source>
</evidence>
<reference evidence="1 2" key="1">
    <citation type="submission" date="2021-03" db="EMBL/GenBank/DDBJ databases">
        <title>Sequencing the genomes of 1000 actinobacteria strains.</title>
        <authorList>
            <person name="Klenk H.-P."/>
        </authorList>
    </citation>
    <scope>NUCLEOTIDE SEQUENCE [LARGE SCALE GENOMIC DNA]</scope>
    <source>
        <strain evidence="1 2">DSM 44580</strain>
    </source>
</reference>
<keyword evidence="2" id="KW-1185">Reference proteome</keyword>
<name>A0ABS5A784_9PSEU</name>
<dbReference type="RefSeq" id="WP_086782360.1">
    <property type="nucleotide sequence ID" value="NZ_JAGIOO010000001.1"/>
</dbReference>
<dbReference type="PANTHER" id="PTHR43564">
    <property type="entry name" value="KYNURENINE FORMAMIDASE-LIKE PROTEIN"/>
    <property type="match status" value="1"/>
</dbReference>
<dbReference type="InterPro" id="IPR037175">
    <property type="entry name" value="KFase_sf"/>
</dbReference>